<keyword evidence="9" id="KW-0325">Glycoprotein</keyword>
<dbReference type="Pfam" id="PF02485">
    <property type="entry name" value="Branch"/>
    <property type="match status" value="1"/>
</dbReference>
<keyword evidence="8 11" id="KW-0472">Membrane</keyword>
<evidence type="ECO:0000256" key="2">
    <source>
        <dbReference type="ARBA" id="ARBA00004922"/>
    </source>
</evidence>
<keyword evidence="4" id="KW-0808">Transferase</keyword>
<keyword evidence="3" id="KW-0328">Glycosyltransferase</keyword>
<evidence type="ECO:0000256" key="11">
    <source>
        <dbReference type="SAM" id="Phobius"/>
    </source>
</evidence>
<comment type="pathway">
    <text evidence="2">Protein modification; protein glycosylation.</text>
</comment>
<accession>A0A2T7NND7</accession>
<evidence type="ECO:0000313" key="12">
    <source>
        <dbReference type="EMBL" id="PVD22662.1"/>
    </source>
</evidence>
<protein>
    <recommendedName>
        <fullName evidence="14">Protein xylosyltransferase</fullName>
    </recommendedName>
</protein>
<evidence type="ECO:0000256" key="5">
    <source>
        <dbReference type="ARBA" id="ARBA00022692"/>
    </source>
</evidence>
<dbReference type="OrthoDB" id="2019572at2759"/>
<evidence type="ECO:0000256" key="10">
    <source>
        <dbReference type="ARBA" id="ARBA00038150"/>
    </source>
</evidence>
<dbReference type="GO" id="GO:0016020">
    <property type="term" value="C:membrane"/>
    <property type="evidence" value="ECO:0007669"/>
    <property type="project" value="UniProtKB-SubCell"/>
</dbReference>
<keyword evidence="6" id="KW-0735">Signal-anchor</keyword>
<dbReference type="EMBL" id="PZQS01000010">
    <property type="protein sequence ID" value="PVD22662.1"/>
    <property type="molecule type" value="Genomic_DNA"/>
</dbReference>
<dbReference type="AlphaFoldDB" id="A0A2T7NND7"/>
<keyword evidence="13" id="KW-1185">Reference proteome</keyword>
<organism evidence="12 13">
    <name type="scientific">Pomacea canaliculata</name>
    <name type="common">Golden apple snail</name>
    <dbReference type="NCBI Taxonomy" id="400727"/>
    <lineage>
        <taxon>Eukaryota</taxon>
        <taxon>Metazoa</taxon>
        <taxon>Spiralia</taxon>
        <taxon>Lophotrochozoa</taxon>
        <taxon>Mollusca</taxon>
        <taxon>Gastropoda</taxon>
        <taxon>Caenogastropoda</taxon>
        <taxon>Architaenioglossa</taxon>
        <taxon>Ampullarioidea</taxon>
        <taxon>Ampullariidae</taxon>
        <taxon>Pomacea</taxon>
    </lineage>
</organism>
<evidence type="ECO:0000256" key="1">
    <source>
        <dbReference type="ARBA" id="ARBA00004606"/>
    </source>
</evidence>
<evidence type="ECO:0000256" key="4">
    <source>
        <dbReference type="ARBA" id="ARBA00022679"/>
    </source>
</evidence>
<proteinExistence type="inferred from homology"/>
<keyword evidence="5 11" id="KW-0812">Transmembrane</keyword>
<sequence>MKVCGLSWRRLVQCLLTGLLTAGVLYCFLYFHFSRHPHSYPTSHLDLQASTSLPISPHAVTWSGAGHDVTERATSEGMQHLREFQSAAHHYWRKLQDLLVARNRAKFPSVSYWNCSCLWESDADNHTGNATLLTTNVTRLKTPQDYLAETQNCTRFVLHGGFKMAAVSEEELAFPLAFSLLVYKDLDQVVRLLRAVYRPHNVYCVHADRKSPDTFHSSLRHVISCLPNVMLLDTAVDVQWGRYSVLKPEILCLRMLWQHATKWRYFINLTGQEFPLKTNKELVQILTAFRGANDIRGTQHPRFSGRWKKNLPAPYNLTVSKGAVHIVASRAFADYVLHSRVARDLLTWATQVRFPEEIFFSTLNHNPHLGVPGSYTGDIADPFKETFHRFKLWNTTGFPHVQPCAGRWVRGICHFGVHDVTRMTRSPRLFANKFSYDLQPLAYDCLEEWYWHKVQLEDSGRPPPLNVSLYEESNIVKFRYQGPVLIWQ</sequence>
<reference evidence="12 13" key="1">
    <citation type="submission" date="2018-04" db="EMBL/GenBank/DDBJ databases">
        <title>The genome of golden apple snail Pomacea canaliculata provides insight into stress tolerance and invasive adaptation.</title>
        <authorList>
            <person name="Liu C."/>
            <person name="Liu B."/>
            <person name="Ren Y."/>
            <person name="Zhang Y."/>
            <person name="Wang H."/>
            <person name="Li S."/>
            <person name="Jiang F."/>
            <person name="Yin L."/>
            <person name="Zhang G."/>
            <person name="Qian W."/>
            <person name="Fan W."/>
        </authorList>
    </citation>
    <scope>NUCLEOTIDE SEQUENCE [LARGE SCALE GENOMIC DNA]</scope>
    <source>
        <strain evidence="12">SZHN2017</strain>
        <tissue evidence="12">Muscle</tissue>
    </source>
</reference>
<comment type="similarity">
    <text evidence="10">Belongs to the glycosyltransferase 14 family.</text>
</comment>
<evidence type="ECO:0000313" key="13">
    <source>
        <dbReference type="Proteomes" id="UP000245119"/>
    </source>
</evidence>
<dbReference type="PANTHER" id="PTHR19297:SF185">
    <property type="entry name" value="BETA-1,3-GALACTOSYL-O-GLYCOSYL-GLYCOPROTEIN BETA-1,6-N-ACETYLGLUCOSAMINYLTRANSFERASE 3"/>
    <property type="match status" value="1"/>
</dbReference>
<name>A0A2T7NND7_POMCA</name>
<evidence type="ECO:0000256" key="7">
    <source>
        <dbReference type="ARBA" id="ARBA00022989"/>
    </source>
</evidence>
<dbReference type="Proteomes" id="UP000245119">
    <property type="component" value="Linkage Group LG10"/>
</dbReference>
<dbReference type="InterPro" id="IPR003406">
    <property type="entry name" value="Glyco_trans_14"/>
</dbReference>
<evidence type="ECO:0008006" key="14">
    <source>
        <dbReference type="Google" id="ProtNLM"/>
    </source>
</evidence>
<evidence type="ECO:0000256" key="9">
    <source>
        <dbReference type="ARBA" id="ARBA00023180"/>
    </source>
</evidence>
<evidence type="ECO:0000256" key="6">
    <source>
        <dbReference type="ARBA" id="ARBA00022968"/>
    </source>
</evidence>
<evidence type="ECO:0000256" key="8">
    <source>
        <dbReference type="ARBA" id="ARBA00023136"/>
    </source>
</evidence>
<dbReference type="PANTHER" id="PTHR19297">
    <property type="entry name" value="GLYCOSYLTRANSFERASE 14 FAMILY MEMBER"/>
    <property type="match status" value="1"/>
</dbReference>
<gene>
    <name evidence="12" type="ORF">C0Q70_15917</name>
</gene>
<dbReference type="STRING" id="400727.A0A2T7NND7"/>
<feature type="transmembrane region" description="Helical" evidence="11">
    <location>
        <begin position="12"/>
        <end position="33"/>
    </location>
</feature>
<comment type="subcellular location">
    <subcellularLocation>
        <location evidence="1">Membrane</location>
        <topology evidence="1">Single-pass type II membrane protein</topology>
    </subcellularLocation>
</comment>
<dbReference type="GO" id="GO:0008375">
    <property type="term" value="F:acetylglucosaminyltransferase activity"/>
    <property type="evidence" value="ECO:0007669"/>
    <property type="project" value="TreeGrafter"/>
</dbReference>
<comment type="caution">
    <text evidence="12">The sequence shown here is derived from an EMBL/GenBank/DDBJ whole genome shotgun (WGS) entry which is preliminary data.</text>
</comment>
<evidence type="ECO:0000256" key="3">
    <source>
        <dbReference type="ARBA" id="ARBA00022676"/>
    </source>
</evidence>
<keyword evidence="7 11" id="KW-1133">Transmembrane helix</keyword>